<dbReference type="EMBL" id="LXQA010332247">
    <property type="protein sequence ID" value="MCI44552.1"/>
    <property type="molecule type" value="Genomic_DNA"/>
</dbReference>
<dbReference type="Proteomes" id="UP000265520">
    <property type="component" value="Unassembled WGS sequence"/>
</dbReference>
<evidence type="ECO:0000313" key="2">
    <source>
        <dbReference type="Proteomes" id="UP000265520"/>
    </source>
</evidence>
<evidence type="ECO:0000313" key="1">
    <source>
        <dbReference type="EMBL" id="MCI44552.1"/>
    </source>
</evidence>
<reference evidence="1 2" key="1">
    <citation type="journal article" date="2018" name="Front. Plant Sci.">
        <title>Red Clover (Trifolium pratense) and Zigzag Clover (T. medium) - A Picture of Genomic Similarities and Differences.</title>
        <authorList>
            <person name="Dluhosova J."/>
            <person name="Istvanek J."/>
            <person name="Nedelnik J."/>
            <person name="Repkova J."/>
        </authorList>
    </citation>
    <scope>NUCLEOTIDE SEQUENCE [LARGE SCALE GENOMIC DNA]</scope>
    <source>
        <strain evidence="2">cv. 10/8</strain>
        <tissue evidence="1">Leaf</tissue>
    </source>
</reference>
<proteinExistence type="predicted"/>
<sequence>MARRTTCPARRATSRRHLVATRLCLRAAPTALCDAQITEDSCSLCNESAQHPRDPCA</sequence>
<organism evidence="1 2">
    <name type="scientific">Trifolium medium</name>
    <dbReference type="NCBI Taxonomy" id="97028"/>
    <lineage>
        <taxon>Eukaryota</taxon>
        <taxon>Viridiplantae</taxon>
        <taxon>Streptophyta</taxon>
        <taxon>Embryophyta</taxon>
        <taxon>Tracheophyta</taxon>
        <taxon>Spermatophyta</taxon>
        <taxon>Magnoliopsida</taxon>
        <taxon>eudicotyledons</taxon>
        <taxon>Gunneridae</taxon>
        <taxon>Pentapetalae</taxon>
        <taxon>rosids</taxon>
        <taxon>fabids</taxon>
        <taxon>Fabales</taxon>
        <taxon>Fabaceae</taxon>
        <taxon>Papilionoideae</taxon>
        <taxon>50 kb inversion clade</taxon>
        <taxon>NPAAA clade</taxon>
        <taxon>Hologalegina</taxon>
        <taxon>IRL clade</taxon>
        <taxon>Trifolieae</taxon>
        <taxon>Trifolium</taxon>
    </lineage>
</organism>
<protein>
    <submittedName>
        <fullName evidence="1">Uncharacterized protein</fullName>
    </submittedName>
</protein>
<keyword evidence="2" id="KW-1185">Reference proteome</keyword>
<accession>A0A392S7X6</accession>
<name>A0A392S7X6_9FABA</name>
<dbReference type="AlphaFoldDB" id="A0A392S7X6"/>
<feature type="non-terminal residue" evidence="1">
    <location>
        <position position="57"/>
    </location>
</feature>
<comment type="caution">
    <text evidence="1">The sequence shown here is derived from an EMBL/GenBank/DDBJ whole genome shotgun (WGS) entry which is preliminary data.</text>
</comment>